<reference evidence="2 3" key="1">
    <citation type="submission" date="2019-05" db="EMBL/GenBank/DDBJ databases">
        <title>Another draft genome of Portunus trituberculatus and its Hox gene families provides insights of decapod evolution.</title>
        <authorList>
            <person name="Jeong J.-H."/>
            <person name="Song I."/>
            <person name="Kim S."/>
            <person name="Choi T."/>
            <person name="Kim D."/>
            <person name="Ryu S."/>
            <person name="Kim W."/>
        </authorList>
    </citation>
    <scope>NUCLEOTIDE SEQUENCE [LARGE SCALE GENOMIC DNA]</scope>
    <source>
        <tissue evidence="2">Muscle</tissue>
    </source>
</reference>
<accession>A0A5B7J285</accession>
<comment type="caution">
    <text evidence="2">The sequence shown here is derived from an EMBL/GenBank/DDBJ whole genome shotgun (WGS) entry which is preliminary data.</text>
</comment>
<organism evidence="2 3">
    <name type="scientific">Portunus trituberculatus</name>
    <name type="common">Swimming crab</name>
    <name type="synonym">Neptunus trituberculatus</name>
    <dbReference type="NCBI Taxonomy" id="210409"/>
    <lineage>
        <taxon>Eukaryota</taxon>
        <taxon>Metazoa</taxon>
        <taxon>Ecdysozoa</taxon>
        <taxon>Arthropoda</taxon>
        <taxon>Crustacea</taxon>
        <taxon>Multicrustacea</taxon>
        <taxon>Malacostraca</taxon>
        <taxon>Eumalacostraca</taxon>
        <taxon>Eucarida</taxon>
        <taxon>Decapoda</taxon>
        <taxon>Pleocyemata</taxon>
        <taxon>Brachyura</taxon>
        <taxon>Eubrachyura</taxon>
        <taxon>Portunoidea</taxon>
        <taxon>Portunidae</taxon>
        <taxon>Portuninae</taxon>
        <taxon>Portunus</taxon>
    </lineage>
</organism>
<keyword evidence="3" id="KW-1185">Reference proteome</keyword>
<protein>
    <submittedName>
        <fullName evidence="2">Uncharacterized protein</fullName>
    </submittedName>
</protein>
<feature type="region of interest" description="Disordered" evidence="1">
    <location>
        <begin position="107"/>
        <end position="141"/>
    </location>
</feature>
<feature type="region of interest" description="Disordered" evidence="1">
    <location>
        <begin position="36"/>
        <end position="59"/>
    </location>
</feature>
<gene>
    <name evidence="2" type="ORF">E2C01_082976</name>
</gene>
<sequence length="174" mass="18145">MAAVRVTLWSVNSSVRYTGLLRSQLRLSDSDSAGFVVRRPGQVGPTGASTKGDVRQPEKKREDLVSFSVHPSCRGPPSCFYGGGIRLTCHNGRRACRVSASTCSSSPVVTASSPWHHDAASRDAPPAGNDARSSSNGKLMHLRPSCQTSGCDADTELKISVGGACGGGDGPVMD</sequence>
<proteinExistence type="predicted"/>
<dbReference type="EMBL" id="VSRR010076581">
    <property type="protein sequence ID" value="MPC88086.1"/>
    <property type="molecule type" value="Genomic_DNA"/>
</dbReference>
<dbReference type="AlphaFoldDB" id="A0A5B7J285"/>
<evidence type="ECO:0000313" key="2">
    <source>
        <dbReference type="EMBL" id="MPC88086.1"/>
    </source>
</evidence>
<evidence type="ECO:0000256" key="1">
    <source>
        <dbReference type="SAM" id="MobiDB-lite"/>
    </source>
</evidence>
<name>A0A5B7J285_PORTR</name>
<evidence type="ECO:0000313" key="3">
    <source>
        <dbReference type="Proteomes" id="UP000324222"/>
    </source>
</evidence>
<dbReference type="Proteomes" id="UP000324222">
    <property type="component" value="Unassembled WGS sequence"/>
</dbReference>